<reference evidence="6" key="1">
    <citation type="submission" date="2022-05" db="EMBL/GenBank/DDBJ databases">
        <title>A multi-omics perspective on studying reproductive biology in Daphnia sinensis.</title>
        <authorList>
            <person name="Jia J."/>
        </authorList>
    </citation>
    <scope>NUCLEOTIDE SEQUENCE</scope>
    <source>
        <strain evidence="6">WSL</strain>
    </source>
</reference>
<comment type="caution">
    <text evidence="6">The sequence shown here is derived from an EMBL/GenBank/DDBJ whole genome shotgun (WGS) entry which is preliminary data.</text>
</comment>
<dbReference type="PANTHER" id="PTHR30097">
    <property type="entry name" value="CATION EFFLUX SYSTEM PROTEIN CUSB"/>
    <property type="match status" value="1"/>
</dbReference>
<dbReference type="Pfam" id="PF25954">
    <property type="entry name" value="Beta-barrel_RND_2"/>
    <property type="match status" value="1"/>
</dbReference>
<dbReference type="SUPFAM" id="SSF111369">
    <property type="entry name" value="HlyD-like secretion proteins"/>
    <property type="match status" value="1"/>
</dbReference>
<dbReference type="Proteomes" id="UP000820818">
    <property type="component" value="Unassembled WGS sequence"/>
</dbReference>
<dbReference type="GO" id="GO:0015679">
    <property type="term" value="P:plasma membrane copper ion transport"/>
    <property type="evidence" value="ECO:0007669"/>
    <property type="project" value="TreeGrafter"/>
</dbReference>
<sequence>MYKSEIKSMNFEQEAMRQQKAAMLNDMLGMTRGMENELILMQKQLTNYEQKIMPSLQKYLKVSMLSYQENKSDLNTVIDAWEALNMAQMNYLNQLEKYYQMIVDYEKSIESGSGMSGMGSEASPDAVPMVNTINTGQALQIREGQYVNAGQKLFSLINTDQVWAEFYADSKQIQDFKRGSNIKITALDNNSQAVEAKVDLIQAYYREGFNYSLIRANLPNASRQWKVGILQNACKDTENDKHAEATTYTCPMHPQIISNEPGACPICGMDLVPVNAAGGKNELMLSDSQVQLANIKTIPISSSGFSTSKVLNGRLIVNPERTATVSSRYSGRVERLYIRETGIKISKGQALFQIYSEQIQTLQQDYLLQLKQVAAFPNEKIYSSMRDAAKNKLRLFGMSESQIKSLEKASKTSPLLTVFSSESGTVTELNISEGQYVAEGTQVLKVENFDQLWLEMDVYPSEIANVKIGTKVKALINGMEEQTLVIDFISPQIDPATQVLKVRAPIKNTGSLQAGMQVSVLLPVSEIKDAMSLPMDAVVRDERGSHVWVKVSLDGAKEIVIMVRIYYQVNIY</sequence>
<dbReference type="GO" id="GO:0016020">
    <property type="term" value="C:membrane"/>
    <property type="evidence" value="ECO:0007669"/>
    <property type="project" value="InterPro"/>
</dbReference>
<keyword evidence="1" id="KW-0813">Transport</keyword>
<feature type="domain" description="CusB-like three alpha-helical bundle" evidence="3">
    <location>
        <begin position="363"/>
        <end position="413"/>
    </location>
</feature>
<dbReference type="InterPro" id="IPR051909">
    <property type="entry name" value="MFP_Cation_Efflux"/>
</dbReference>
<feature type="domain" description="CusB-like beta-barrel" evidence="5">
    <location>
        <begin position="451"/>
        <end position="521"/>
    </location>
</feature>
<dbReference type="EMBL" id="WJBH02000147">
    <property type="protein sequence ID" value="KAI9550494.1"/>
    <property type="molecule type" value="Genomic_DNA"/>
</dbReference>
<dbReference type="GO" id="GO:0046914">
    <property type="term" value="F:transition metal ion binding"/>
    <property type="evidence" value="ECO:0007669"/>
    <property type="project" value="TreeGrafter"/>
</dbReference>
<dbReference type="Gene3D" id="2.40.30.170">
    <property type="match status" value="2"/>
</dbReference>
<evidence type="ECO:0000259" key="2">
    <source>
        <dbReference type="Pfam" id="PF19335"/>
    </source>
</evidence>
<dbReference type="PANTHER" id="PTHR30097:SF15">
    <property type="entry name" value="CATION EFFLUX SYSTEM PROTEIN CUSB"/>
    <property type="match status" value="1"/>
</dbReference>
<dbReference type="Pfam" id="PF25869">
    <property type="entry name" value="3HB_CusB"/>
    <property type="match status" value="1"/>
</dbReference>
<dbReference type="GO" id="GO:0022857">
    <property type="term" value="F:transmembrane transporter activity"/>
    <property type="evidence" value="ECO:0007669"/>
    <property type="project" value="InterPro"/>
</dbReference>
<feature type="domain" description="Heavy metal binding" evidence="2">
    <location>
        <begin position="248"/>
        <end position="274"/>
    </location>
</feature>
<dbReference type="InterPro" id="IPR058792">
    <property type="entry name" value="Beta-barrel_RND_2"/>
</dbReference>
<evidence type="ECO:0000259" key="3">
    <source>
        <dbReference type="Pfam" id="PF25869"/>
    </source>
</evidence>
<evidence type="ECO:0000313" key="7">
    <source>
        <dbReference type="Proteomes" id="UP000820818"/>
    </source>
</evidence>
<name>A0AAD5KF32_9CRUS</name>
<evidence type="ECO:0000256" key="1">
    <source>
        <dbReference type="ARBA" id="ARBA00022448"/>
    </source>
</evidence>
<dbReference type="Pfam" id="PF25919">
    <property type="entry name" value="BSH_CusB"/>
    <property type="match status" value="1"/>
</dbReference>
<dbReference type="SUPFAM" id="SSF56954">
    <property type="entry name" value="Outer membrane efflux proteins (OEP)"/>
    <property type="match status" value="1"/>
</dbReference>
<organism evidence="6 7">
    <name type="scientific">Daphnia sinensis</name>
    <dbReference type="NCBI Taxonomy" id="1820382"/>
    <lineage>
        <taxon>Eukaryota</taxon>
        <taxon>Metazoa</taxon>
        <taxon>Ecdysozoa</taxon>
        <taxon>Arthropoda</taxon>
        <taxon>Crustacea</taxon>
        <taxon>Branchiopoda</taxon>
        <taxon>Diplostraca</taxon>
        <taxon>Cladocera</taxon>
        <taxon>Anomopoda</taxon>
        <taxon>Daphniidae</taxon>
        <taxon>Daphnia</taxon>
        <taxon>Daphnia similis group</taxon>
    </lineage>
</organism>
<evidence type="ECO:0000259" key="5">
    <source>
        <dbReference type="Pfam" id="PF25954"/>
    </source>
</evidence>
<dbReference type="InterPro" id="IPR058791">
    <property type="entry name" value="3HB_CusB"/>
</dbReference>
<evidence type="ECO:0000259" key="4">
    <source>
        <dbReference type="Pfam" id="PF25919"/>
    </source>
</evidence>
<accession>A0AAD5KF32</accession>
<protein>
    <submittedName>
        <fullName evidence="6">Uncharacterized protein</fullName>
    </submittedName>
</protein>
<dbReference type="NCBIfam" id="TIGR01730">
    <property type="entry name" value="RND_mfp"/>
    <property type="match status" value="1"/>
</dbReference>
<dbReference type="Gene3D" id="1.20.1600.10">
    <property type="entry name" value="Outer membrane efflux proteins (OEP)"/>
    <property type="match status" value="1"/>
</dbReference>
<dbReference type="GO" id="GO:0060003">
    <property type="term" value="P:copper ion export"/>
    <property type="evidence" value="ECO:0007669"/>
    <property type="project" value="TreeGrafter"/>
</dbReference>
<gene>
    <name evidence="6" type="ORF">GHT06_003671</name>
</gene>
<dbReference type="InterPro" id="IPR006143">
    <property type="entry name" value="RND_pump_MFP"/>
</dbReference>
<proteinExistence type="predicted"/>
<dbReference type="InterPro" id="IPR045800">
    <property type="entry name" value="HMBD"/>
</dbReference>
<keyword evidence="7" id="KW-1185">Reference proteome</keyword>
<dbReference type="InterPro" id="IPR058790">
    <property type="entry name" value="BSH_CusB"/>
</dbReference>
<evidence type="ECO:0000313" key="6">
    <source>
        <dbReference type="EMBL" id="KAI9550494.1"/>
    </source>
</evidence>
<dbReference type="AlphaFoldDB" id="A0AAD5KF32"/>
<feature type="domain" description="CusB-like barrel-sandwich hybrid" evidence="4">
    <location>
        <begin position="323"/>
        <end position="446"/>
    </location>
</feature>
<dbReference type="Pfam" id="PF19335">
    <property type="entry name" value="HMBD"/>
    <property type="match status" value="1"/>
</dbReference>